<feature type="region of interest" description="Disordered" evidence="1">
    <location>
        <begin position="55"/>
        <end position="79"/>
    </location>
</feature>
<accession>A0AAT9HHK1</accession>
<feature type="compositionally biased region" description="Low complexity" evidence="1">
    <location>
        <begin position="68"/>
        <end position="79"/>
    </location>
</feature>
<proteinExistence type="predicted"/>
<gene>
    <name evidence="2" type="ORF">SHKM778_33430</name>
</gene>
<feature type="compositionally biased region" description="Basic and acidic residues" evidence="1">
    <location>
        <begin position="1"/>
        <end position="15"/>
    </location>
</feature>
<evidence type="ECO:0000256" key="1">
    <source>
        <dbReference type="SAM" id="MobiDB-lite"/>
    </source>
</evidence>
<sequence length="79" mass="8285">MVVWTTDRKVRRDYPHPGTPDTYGTPYSAMAACVPAGSSNQEFVDALTRKPFRNGTAHRATGVLGNDGPPSGSPGAVAP</sequence>
<evidence type="ECO:0000313" key="2">
    <source>
        <dbReference type="EMBL" id="BFO16955.1"/>
    </source>
</evidence>
<reference evidence="2" key="2">
    <citation type="submission" date="2024-07" db="EMBL/GenBank/DDBJ databases">
        <title>Streptomyces haneummycinica sp. nov., a new antibiotic-producing actinobacterium isolated from marine sediment.</title>
        <authorList>
            <person name="Uemura M."/>
            <person name="Hamada M."/>
            <person name="Hirano S."/>
            <person name="Kobayashi K."/>
            <person name="Ohshiro T."/>
            <person name="Kobayashi T."/>
            <person name="Terahara T."/>
        </authorList>
    </citation>
    <scope>NUCLEOTIDE SEQUENCE</scope>
    <source>
        <strain evidence="2">KM77-8</strain>
    </source>
</reference>
<feature type="region of interest" description="Disordered" evidence="1">
    <location>
        <begin position="1"/>
        <end position="24"/>
    </location>
</feature>
<protein>
    <submittedName>
        <fullName evidence="2">Uncharacterized protein</fullName>
    </submittedName>
</protein>
<name>A0AAT9HHK1_9ACTN</name>
<dbReference type="EMBL" id="AP035768">
    <property type="protein sequence ID" value="BFO16955.1"/>
    <property type="molecule type" value="Genomic_DNA"/>
</dbReference>
<dbReference type="AlphaFoldDB" id="A0AAT9HHK1"/>
<reference evidence="2" key="1">
    <citation type="submission" date="2024-06" db="EMBL/GenBank/DDBJ databases">
        <authorList>
            <consortium name="consrtm"/>
            <person name="Uemura M."/>
            <person name="Terahara T."/>
        </authorList>
    </citation>
    <scope>NUCLEOTIDE SEQUENCE</scope>
    <source>
        <strain evidence="2">KM77-8</strain>
    </source>
</reference>
<organism evidence="2">
    <name type="scientific">Streptomyces haneummycinicus</name>
    <dbReference type="NCBI Taxonomy" id="3074435"/>
    <lineage>
        <taxon>Bacteria</taxon>
        <taxon>Bacillati</taxon>
        <taxon>Actinomycetota</taxon>
        <taxon>Actinomycetes</taxon>
        <taxon>Kitasatosporales</taxon>
        <taxon>Streptomycetaceae</taxon>
        <taxon>Streptomyces</taxon>
    </lineage>
</organism>